<dbReference type="OrthoDB" id="5397734at2759"/>
<dbReference type="Pfam" id="PF24494">
    <property type="entry name" value="DUF7587"/>
    <property type="match status" value="1"/>
</dbReference>
<proteinExistence type="predicted"/>
<dbReference type="Proteomes" id="UP000248961">
    <property type="component" value="Unassembled WGS sequence"/>
</dbReference>
<accession>A0A395HTR9</accession>
<reference evidence="2 3" key="1">
    <citation type="submission" date="2018-02" db="EMBL/GenBank/DDBJ databases">
        <title>The genomes of Aspergillus section Nigri reveals drivers in fungal speciation.</title>
        <authorList>
            <consortium name="DOE Joint Genome Institute"/>
            <person name="Vesth T.C."/>
            <person name="Nybo J."/>
            <person name="Theobald S."/>
            <person name="Brandl J."/>
            <person name="Frisvad J.C."/>
            <person name="Nielsen K.F."/>
            <person name="Lyhne E.K."/>
            <person name="Kogle M.E."/>
            <person name="Kuo A."/>
            <person name="Riley R."/>
            <person name="Clum A."/>
            <person name="Nolan M."/>
            <person name="Lipzen A."/>
            <person name="Salamov A."/>
            <person name="Henrissat B."/>
            <person name="Wiebenga A."/>
            <person name="De vries R.P."/>
            <person name="Grigoriev I.V."/>
            <person name="Mortensen U.H."/>
            <person name="Andersen M.R."/>
            <person name="Baker S.E."/>
        </authorList>
    </citation>
    <scope>NUCLEOTIDE SEQUENCE [LARGE SCALE GENOMIC DNA]</scope>
    <source>
        <strain evidence="2 3">CBS 101889</strain>
    </source>
</reference>
<feature type="domain" description="DUF7587" evidence="1">
    <location>
        <begin position="186"/>
        <end position="323"/>
    </location>
</feature>
<dbReference type="VEuPathDB" id="FungiDB:BO97DRAFT_330133"/>
<protein>
    <recommendedName>
        <fullName evidence="1">DUF7587 domain-containing protein</fullName>
    </recommendedName>
</protein>
<evidence type="ECO:0000313" key="2">
    <source>
        <dbReference type="EMBL" id="RAL11331.1"/>
    </source>
</evidence>
<organism evidence="2 3">
    <name type="scientific">Aspergillus homomorphus (strain CBS 101889)</name>
    <dbReference type="NCBI Taxonomy" id="1450537"/>
    <lineage>
        <taxon>Eukaryota</taxon>
        <taxon>Fungi</taxon>
        <taxon>Dikarya</taxon>
        <taxon>Ascomycota</taxon>
        <taxon>Pezizomycotina</taxon>
        <taxon>Eurotiomycetes</taxon>
        <taxon>Eurotiomycetidae</taxon>
        <taxon>Eurotiales</taxon>
        <taxon>Aspergillaceae</taxon>
        <taxon>Aspergillus</taxon>
        <taxon>Aspergillus subgen. Circumdati</taxon>
    </lineage>
</organism>
<gene>
    <name evidence="2" type="ORF">BO97DRAFT_330133</name>
</gene>
<feature type="non-terminal residue" evidence="2">
    <location>
        <position position="416"/>
    </location>
</feature>
<dbReference type="EMBL" id="KZ824289">
    <property type="protein sequence ID" value="RAL11331.1"/>
    <property type="molecule type" value="Genomic_DNA"/>
</dbReference>
<dbReference type="InterPro" id="IPR056009">
    <property type="entry name" value="DUF7587"/>
</dbReference>
<sequence length="416" mass="47697">MDLSDGLNYTVKEPNVSWNPEKKQFLCCLFKFFEKDLTAYKAVFDSVYEDDLRTFGFTHGVKESTLNTQWHDLRRSSHFEWGEVHLSPFDKDGRWSPFIAAIRRTLATLRIDLPEKARDDIDTSTFDPTLHTSSQPTSVSSNHLNTALSKYGGKECFWCVQERVNEEYIQARNKPREYTTGKGILEPLLYRWSNVDSQGVNNKNLYIAGLFVDWDKYFSPDMISQEKFDEYFSNHIHRKEVSSPFISTFKSMLAPVHRAVRNQEGAIISIIESKKLGDLVYSARGFCQKHQLRIGRYNGGGEYLIWGKVPSDAIICSFKVSTLKQIADEHDDIAEILQLRTIASYKHNQRSLKDALEKRGGYLDHTSGTIIGKLLSLLQVPFEFSGEVGIGMYYSWRLRKRGGPGKAFQEGLNACY</sequence>
<name>A0A395HTR9_ASPHC</name>
<dbReference type="RefSeq" id="XP_025550485.1">
    <property type="nucleotide sequence ID" value="XM_025691339.1"/>
</dbReference>
<dbReference type="AlphaFoldDB" id="A0A395HTR9"/>
<dbReference type="GeneID" id="37195628"/>
<keyword evidence="3" id="KW-1185">Reference proteome</keyword>
<evidence type="ECO:0000313" key="3">
    <source>
        <dbReference type="Proteomes" id="UP000248961"/>
    </source>
</evidence>
<evidence type="ECO:0000259" key="1">
    <source>
        <dbReference type="Pfam" id="PF24494"/>
    </source>
</evidence>